<feature type="region of interest" description="Disordered" evidence="1">
    <location>
        <begin position="213"/>
        <end position="235"/>
    </location>
</feature>
<dbReference type="InterPro" id="IPR038136">
    <property type="entry name" value="CofD-like_dom_sf"/>
</dbReference>
<dbReference type="STRING" id="869754.A0A1A0HB08"/>
<dbReference type="RefSeq" id="XP_018711706.1">
    <property type="nucleotide sequence ID" value="XM_018857480.1"/>
</dbReference>
<sequence length="459" mass="50654">MTISTVILSGGTATNDLVPLFSRSDFKVSYVLPILDTGGSSSEIIRVIGGPAIGDIRSRLIQLIPHHQRRLRDVLSLRLNANASVAKAQWEQIVDGSHELWHGIPNSTKEIVRSFLLHIHVELLKRSRIYAGSSPGKQFKFEFANIGNLLLTAIRLFTGSLDSAIELFMKITDIDSSSEVLPCVNTNFSYHISAFLSDGSTITGQSQISHPSMKSIYSNSKSSIESSSEPDTFGPDQQIDGLDEFHDFDDANIPSDEEIGNTPLYTHPDLKKSQLHFRKTSEIEPLLSPIKRIFYVSPYGEEICPTAQSRVLSKLLHAEIIVYSIGSLMTSITPIVILKGVGRAIAENPTKFKKRILLLNGNEDRETAGLGALDYIRVIVELAQYLIKKSGHGQVLDWTLFVTHLFYMENSKIPVDIEALENIGITCVAIKQATDGIDKYDLEDLSLNFLKLSGTGAPS</sequence>
<dbReference type="InterPro" id="IPR002882">
    <property type="entry name" value="CofD"/>
</dbReference>
<dbReference type="Gene3D" id="3.40.50.10680">
    <property type="entry name" value="CofD-like domains"/>
    <property type="match status" value="1"/>
</dbReference>
<gene>
    <name evidence="2" type="ORF">METBIDRAFT_42020</name>
</gene>
<evidence type="ECO:0000256" key="1">
    <source>
        <dbReference type="SAM" id="MobiDB-lite"/>
    </source>
</evidence>
<dbReference type="AlphaFoldDB" id="A0A1A0HB08"/>
<feature type="compositionally biased region" description="Low complexity" evidence="1">
    <location>
        <begin position="213"/>
        <end position="229"/>
    </location>
</feature>
<reference evidence="2 3" key="1">
    <citation type="submission" date="2016-05" db="EMBL/GenBank/DDBJ databases">
        <title>Comparative genomics of biotechnologically important yeasts.</title>
        <authorList>
            <consortium name="DOE Joint Genome Institute"/>
            <person name="Riley R."/>
            <person name="Haridas S."/>
            <person name="Wolfe K.H."/>
            <person name="Lopes M.R."/>
            <person name="Hittinger C.T."/>
            <person name="Goker M."/>
            <person name="Salamov A."/>
            <person name="Wisecaver J."/>
            <person name="Long T.M."/>
            <person name="Aerts A.L."/>
            <person name="Barry K."/>
            <person name="Choi C."/>
            <person name="Clum A."/>
            <person name="Coughlan A.Y."/>
            <person name="Deshpande S."/>
            <person name="Douglass A.P."/>
            <person name="Hanson S.J."/>
            <person name="Klenk H.-P."/>
            <person name="LaButti K."/>
            <person name="Lapidus A."/>
            <person name="Lindquist E."/>
            <person name="Lipzen A."/>
            <person name="Meier-kolthoff J.P."/>
            <person name="Ohm R.A."/>
            <person name="Otillar R.P."/>
            <person name="Pangilinan J."/>
            <person name="Peng Y."/>
            <person name="Rokas A."/>
            <person name="Rosa C.A."/>
            <person name="Scheuner C."/>
            <person name="Sibirny A.A."/>
            <person name="Slot J.C."/>
            <person name="Stielow J.B."/>
            <person name="Sun H."/>
            <person name="Kurtzman C.P."/>
            <person name="Blackwell M."/>
            <person name="Grigoriev I.V."/>
            <person name="Jeffries T.W."/>
        </authorList>
    </citation>
    <scope>NUCLEOTIDE SEQUENCE [LARGE SCALE GENOMIC DNA]</scope>
    <source>
        <strain evidence="2 3">NRRL YB-4993</strain>
    </source>
</reference>
<evidence type="ECO:0000313" key="3">
    <source>
        <dbReference type="Proteomes" id="UP000092555"/>
    </source>
</evidence>
<comment type="caution">
    <text evidence="2">The sequence shown here is derived from an EMBL/GenBank/DDBJ whole genome shotgun (WGS) entry which is preliminary data.</text>
</comment>
<dbReference type="Pfam" id="PF01933">
    <property type="entry name" value="CofD"/>
    <property type="match status" value="1"/>
</dbReference>
<dbReference type="SUPFAM" id="SSF142338">
    <property type="entry name" value="CofD-like"/>
    <property type="match status" value="1"/>
</dbReference>
<organism evidence="2 3">
    <name type="scientific">Metschnikowia bicuspidata var. bicuspidata NRRL YB-4993</name>
    <dbReference type="NCBI Taxonomy" id="869754"/>
    <lineage>
        <taxon>Eukaryota</taxon>
        <taxon>Fungi</taxon>
        <taxon>Dikarya</taxon>
        <taxon>Ascomycota</taxon>
        <taxon>Saccharomycotina</taxon>
        <taxon>Pichiomycetes</taxon>
        <taxon>Metschnikowiaceae</taxon>
        <taxon>Metschnikowia</taxon>
    </lineage>
</organism>
<dbReference type="GO" id="GO:0043743">
    <property type="term" value="F:LPPG:FO 2-phospho-L-lactate transferase activity"/>
    <property type="evidence" value="ECO:0007669"/>
    <property type="project" value="InterPro"/>
</dbReference>
<dbReference type="PANTHER" id="PTHR31240">
    <property type="entry name" value="MATERNAL EFFECT EMBRYO ARREST 18"/>
    <property type="match status" value="1"/>
</dbReference>
<evidence type="ECO:0000313" key="2">
    <source>
        <dbReference type="EMBL" id="OBA21196.1"/>
    </source>
</evidence>
<proteinExistence type="predicted"/>
<dbReference type="OrthoDB" id="10267139at2759"/>
<dbReference type="PANTHER" id="PTHR31240:SF0">
    <property type="entry name" value="MATERNAL EFFECT EMBRYO ARREST 18"/>
    <property type="match status" value="1"/>
</dbReference>
<keyword evidence="3" id="KW-1185">Reference proteome</keyword>
<accession>A0A1A0HB08</accession>
<dbReference type="GeneID" id="30030456"/>
<dbReference type="Proteomes" id="UP000092555">
    <property type="component" value="Unassembled WGS sequence"/>
</dbReference>
<dbReference type="EMBL" id="LXTC01000003">
    <property type="protein sequence ID" value="OBA21196.1"/>
    <property type="molecule type" value="Genomic_DNA"/>
</dbReference>
<name>A0A1A0HB08_9ASCO</name>
<protein>
    <submittedName>
        <fullName evidence="2">UPF0052-domain-containing protein</fullName>
    </submittedName>
</protein>